<proteinExistence type="predicted"/>
<gene>
    <name evidence="2" type="ORF">QBC42DRAFT_264134</name>
</gene>
<comment type="caution">
    <text evidence="2">The sequence shown here is derived from an EMBL/GenBank/DDBJ whole genome shotgun (WGS) entry which is preliminary data.</text>
</comment>
<evidence type="ECO:0000313" key="3">
    <source>
        <dbReference type="Proteomes" id="UP001321749"/>
    </source>
</evidence>
<keyword evidence="3" id="KW-1185">Reference proteome</keyword>
<dbReference type="EMBL" id="MU864951">
    <property type="protein sequence ID" value="KAK4464200.1"/>
    <property type="molecule type" value="Genomic_DNA"/>
</dbReference>
<sequence length="106" mass="12298">MLDESMTKTRGRRHGLRAFDLLFMPVFFCSGFWLPWLLSIIRLDQMSNKNQWLNAFLSFWFVCHPTEAQARLSSAGFRRVSHIVNAIHTFFLFQLLVSSGPSVFGL</sequence>
<evidence type="ECO:0000313" key="2">
    <source>
        <dbReference type="EMBL" id="KAK4464200.1"/>
    </source>
</evidence>
<feature type="transmembrane region" description="Helical" evidence="1">
    <location>
        <begin position="21"/>
        <end position="40"/>
    </location>
</feature>
<organism evidence="2 3">
    <name type="scientific">Cladorrhinum samala</name>
    <dbReference type="NCBI Taxonomy" id="585594"/>
    <lineage>
        <taxon>Eukaryota</taxon>
        <taxon>Fungi</taxon>
        <taxon>Dikarya</taxon>
        <taxon>Ascomycota</taxon>
        <taxon>Pezizomycotina</taxon>
        <taxon>Sordariomycetes</taxon>
        <taxon>Sordariomycetidae</taxon>
        <taxon>Sordariales</taxon>
        <taxon>Podosporaceae</taxon>
        <taxon>Cladorrhinum</taxon>
    </lineage>
</organism>
<keyword evidence="1" id="KW-0472">Membrane</keyword>
<reference evidence="2" key="2">
    <citation type="submission" date="2023-06" db="EMBL/GenBank/DDBJ databases">
        <authorList>
            <consortium name="Lawrence Berkeley National Laboratory"/>
            <person name="Mondo S.J."/>
            <person name="Hensen N."/>
            <person name="Bonometti L."/>
            <person name="Westerberg I."/>
            <person name="Brannstrom I.O."/>
            <person name="Guillou S."/>
            <person name="Cros-Aarteil S."/>
            <person name="Calhoun S."/>
            <person name="Haridas S."/>
            <person name="Kuo A."/>
            <person name="Pangilinan J."/>
            <person name="Riley R."/>
            <person name="Labutti K."/>
            <person name="Andreopoulos B."/>
            <person name="Lipzen A."/>
            <person name="Chen C."/>
            <person name="Yanf M."/>
            <person name="Daum C."/>
            <person name="Ng V."/>
            <person name="Clum A."/>
            <person name="Steindorff A."/>
            <person name="Ohm R."/>
            <person name="Martin F."/>
            <person name="Silar P."/>
            <person name="Natvig D."/>
            <person name="Lalanne C."/>
            <person name="Gautier V."/>
            <person name="Ament-Velasquez S.L."/>
            <person name="Kruys A."/>
            <person name="Hutchinson M.I."/>
            <person name="Powell A.J."/>
            <person name="Barry K."/>
            <person name="Miller A.N."/>
            <person name="Grigoriev I.V."/>
            <person name="Debuchy R."/>
            <person name="Gladieux P."/>
            <person name="Thoren M.H."/>
            <person name="Johannesson H."/>
        </authorList>
    </citation>
    <scope>NUCLEOTIDE SEQUENCE</scope>
    <source>
        <strain evidence="2">PSN324</strain>
    </source>
</reference>
<name>A0AAV9HTG6_9PEZI</name>
<keyword evidence="1" id="KW-0812">Transmembrane</keyword>
<protein>
    <submittedName>
        <fullName evidence="2">Uncharacterized protein</fullName>
    </submittedName>
</protein>
<dbReference type="AlphaFoldDB" id="A0AAV9HTG6"/>
<reference evidence="2" key="1">
    <citation type="journal article" date="2023" name="Mol. Phylogenet. Evol.">
        <title>Genome-scale phylogeny and comparative genomics of the fungal order Sordariales.</title>
        <authorList>
            <person name="Hensen N."/>
            <person name="Bonometti L."/>
            <person name="Westerberg I."/>
            <person name="Brannstrom I.O."/>
            <person name="Guillou S."/>
            <person name="Cros-Aarteil S."/>
            <person name="Calhoun S."/>
            <person name="Haridas S."/>
            <person name="Kuo A."/>
            <person name="Mondo S."/>
            <person name="Pangilinan J."/>
            <person name="Riley R."/>
            <person name="LaButti K."/>
            <person name="Andreopoulos B."/>
            <person name="Lipzen A."/>
            <person name="Chen C."/>
            <person name="Yan M."/>
            <person name="Daum C."/>
            <person name="Ng V."/>
            <person name="Clum A."/>
            <person name="Steindorff A."/>
            <person name="Ohm R.A."/>
            <person name="Martin F."/>
            <person name="Silar P."/>
            <person name="Natvig D.O."/>
            <person name="Lalanne C."/>
            <person name="Gautier V."/>
            <person name="Ament-Velasquez S.L."/>
            <person name="Kruys A."/>
            <person name="Hutchinson M.I."/>
            <person name="Powell A.J."/>
            <person name="Barry K."/>
            <person name="Miller A.N."/>
            <person name="Grigoriev I.V."/>
            <person name="Debuchy R."/>
            <person name="Gladieux P."/>
            <person name="Hiltunen Thoren M."/>
            <person name="Johannesson H."/>
        </authorList>
    </citation>
    <scope>NUCLEOTIDE SEQUENCE</scope>
    <source>
        <strain evidence="2">PSN324</strain>
    </source>
</reference>
<evidence type="ECO:0000256" key="1">
    <source>
        <dbReference type="SAM" id="Phobius"/>
    </source>
</evidence>
<accession>A0AAV9HTG6</accession>
<keyword evidence="1" id="KW-1133">Transmembrane helix</keyword>
<dbReference type="Proteomes" id="UP001321749">
    <property type="component" value="Unassembled WGS sequence"/>
</dbReference>
<feature type="transmembrane region" description="Helical" evidence="1">
    <location>
        <begin position="82"/>
        <end position="104"/>
    </location>
</feature>